<dbReference type="EMBL" id="CAKAEH010000100">
    <property type="protein sequence ID" value="CAG9529830.1"/>
    <property type="molecule type" value="Genomic_DNA"/>
</dbReference>
<organism evidence="1 2">
    <name type="scientific">Cercopithifilaria johnstoni</name>
    <dbReference type="NCBI Taxonomy" id="2874296"/>
    <lineage>
        <taxon>Eukaryota</taxon>
        <taxon>Metazoa</taxon>
        <taxon>Ecdysozoa</taxon>
        <taxon>Nematoda</taxon>
        <taxon>Chromadorea</taxon>
        <taxon>Rhabditida</taxon>
        <taxon>Spirurina</taxon>
        <taxon>Spiruromorpha</taxon>
        <taxon>Filarioidea</taxon>
        <taxon>Onchocercidae</taxon>
        <taxon>Cercopithifilaria</taxon>
    </lineage>
</organism>
<dbReference type="Proteomes" id="UP000746747">
    <property type="component" value="Unassembled WGS sequence"/>
</dbReference>
<dbReference type="AlphaFoldDB" id="A0A8J2MI14"/>
<reference evidence="1" key="1">
    <citation type="submission" date="2021-09" db="EMBL/GenBank/DDBJ databases">
        <authorList>
            <consortium name="Pathogen Informatics"/>
        </authorList>
    </citation>
    <scope>NUCLEOTIDE SEQUENCE</scope>
</reference>
<proteinExistence type="predicted"/>
<accession>A0A8J2MI14</accession>
<gene>
    <name evidence="1" type="ORF">CJOHNSTONI_LOCUS379</name>
</gene>
<keyword evidence="2" id="KW-1185">Reference proteome</keyword>
<evidence type="ECO:0000313" key="1">
    <source>
        <dbReference type="EMBL" id="CAG9529830.1"/>
    </source>
</evidence>
<comment type="caution">
    <text evidence="1">The sequence shown here is derived from an EMBL/GenBank/DDBJ whole genome shotgun (WGS) entry which is preliminary data.</text>
</comment>
<sequence length="74" mass="8360">MIQSANDRCPKDIRIENKQGRLNYCCYCSARSGDTVVDVPVVPLNVPRCLLPLKCALSPDTSRHSLTRMSFELY</sequence>
<evidence type="ECO:0000313" key="2">
    <source>
        <dbReference type="Proteomes" id="UP000746747"/>
    </source>
</evidence>
<name>A0A8J2MI14_9BILA</name>
<protein>
    <submittedName>
        <fullName evidence="1">Uncharacterized protein</fullName>
    </submittedName>
</protein>